<dbReference type="AlphaFoldDB" id="A0A7C9BH69"/>
<dbReference type="GO" id="GO:0003677">
    <property type="term" value="F:DNA binding"/>
    <property type="evidence" value="ECO:0007669"/>
    <property type="project" value="InterPro"/>
</dbReference>
<dbReference type="SUPFAM" id="SSF48452">
    <property type="entry name" value="TPR-like"/>
    <property type="match status" value="1"/>
</dbReference>
<keyword evidence="7" id="KW-1185">Reference proteome</keyword>
<accession>A0A7C9BH69</accession>
<dbReference type="InterPro" id="IPR016032">
    <property type="entry name" value="Sig_transdc_resp-reg_C-effctor"/>
</dbReference>
<feature type="coiled-coil region" evidence="3">
    <location>
        <begin position="378"/>
        <end position="405"/>
    </location>
</feature>
<name>A0A7C9BH69_9BACT</name>
<evidence type="ECO:0000256" key="3">
    <source>
        <dbReference type="SAM" id="Coils"/>
    </source>
</evidence>
<reference evidence="6 7" key="1">
    <citation type="submission" date="2019-10" db="EMBL/GenBank/DDBJ databases">
        <title>Draft Genome Sequence of Cytophagaceae sp. SJW1-29.</title>
        <authorList>
            <person name="Choi A."/>
        </authorList>
    </citation>
    <scope>NUCLEOTIDE SEQUENCE [LARGE SCALE GENOMIC DNA]</scope>
    <source>
        <strain evidence="6 7">SJW1-29</strain>
    </source>
</reference>
<protein>
    <recommendedName>
        <fullName evidence="8">Tetratricopeptide repeat protein</fullName>
    </recommendedName>
</protein>
<evidence type="ECO:0008006" key="8">
    <source>
        <dbReference type="Google" id="ProtNLM"/>
    </source>
</evidence>
<dbReference type="Gene3D" id="1.25.40.10">
    <property type="entry name" value="Tetratricopeptide repeat domain"/>
    <property type="match status" value="2"/>
</dbReference>
<keyword evidence="4" id="KW-0472">Membrane</keyword>
<keyword evidence="1" id="KW-0677">Repeat</keyword>
<dbReference type="InterPro" id="IPR011990">
    <property type="entry name" value="TPR-like_helical_dom_sf"/>
</dbReference>
<evidence type="ECO:0000313" key="7">
    <source>
        <dbReference type="Proteomes" id="UP000479293"/>
    </source>
</evidence>
<keyword evidence="4" id="KW-0812">Transmembrane</keyword>
<dbReference type="EMBL" id="WHLY01000002">
    <property type="protein sequence ID" value="MPR33637.1"/>
    <property type="molecule type" value="Genomic_DNA"/>
</dbReference>
<dbReference type="GO" id="GO:0006355">
    <property type="term" value="P:regulation of DNA-templated transcription"/>
    <property type="evidence" value="ECO:0007669"/>
    <property type="project" value="InterPro"/>
</dbReference>
<dbReference type="PANTHER" id="PTHR45641">
    <property type="entry name" value="TETRATRICOPEPTIDE REPEAT PROTEIN (AFU_ORTHOLOGUE AFUA_6G03870)"/>
    <property type="match status" value="1"/>
</dbReference>
<feature type="chain" id="PRO_5028995627" description="Tetratricopeptide repeat protein" evidence="5">
    <location>
        <begin position="24"/>
        <end position="607"/>
    </location>
</feature>
<keyword evidence="5" id="KW-0732">Signal</keyword>
<dbReference type="InterPro" id="IPR019734">
    <property type="entry name" value="TPR_rpt"/>
</dbReference>
<keyword evidence="3" id="KW-0175">Coiled coil</keyword>
<evidence type="ECO:0000256" key="2">
    <source>
        <dbReference type="ARBA" id="ARBA00022803"/>
    </source>
</evidence>
<keyword evidence="2" id="KW-0802">TPR repeat</keyword>
<evidence type="ECO:0000256" key="4">
    <source>
        <dbReference type="SAM" id="Phobius"/>
    </source>
</evidence>
<evidence type="ECO:0000313" key="6">
    <source>
        <dbReference type="EMBL" id="MPR33637.1"/>
    </source>
</evidence>
<dbReference type="RefSeq" id="WP_152759062.1">
    <property type="nucleotide sequence ID" value="NZ_WHLY01000002.1"/>
</dbReference>
<feature type="coiled-coil region" evidence="3">
    <location>
        <begin position="442"/>
        <end position="476"/>
    </location>
</feature>
<evidence type="ECO:0000256" key="1">
    <source>
        <dbReference type="ARBA" id="ARBA00022737"/>
    </source>
</evidence>
<sequence length="607" mass="70308">MIRYRIILLTTLASLLLSSGGMAQAFLQQIDTAAPDDRVLHLLHYYDTCRAFRDHSAYAIGILRRVNEIGERKHDERLLQYARYLDEARQWDSIPEAHRVDFLLTLARRATDEGDEQTAAIARHTAGQMLFETGEYGKAFEYLLAANKAFRKIGYSRVPPIGRYLYELASDYYHFNEYEKAIQLLKEASRYPSYNAKTAIQTRNTLGMAYTWLAATRDSALYVQAERSYQRARQVAGYYGDSLWVGIATGNLANVYENQHQWAKALQSYLTSYRIGLKFGGQSFSPSSEAISIAGLYLRLGRPDSCLHYLRRSLILTRLVPGSGNRFENEYFQKNYYDAARRYYWAIGDARQAYAYFDSLSVVEKRISKRQKTDQISMVQKKLLIQKHQSEVEGLEARQQAQQRQFWIVAILLALLAGLFIRLYYLSRLRRRQERVIGAEKEKSLRLEKQIVETELQRAQADLSGYIENLRQKEALIDSITAQLERLTPASVETNESRSLLATRQNLIDSSLLTNDDWDEFRRRFERVHPGFFWQLKTYFSDISPAEERLLALSRLHLDTRQMSRMLGISPHSIRMTRYRLRKKIGAEAHELLSEFLGESAEDSVTS</sequence>
<comment type="caution">
    <text evidence="6">The sequence shown here is derived from an EMBL/GenBank/DDBJ whole genome shotgun (WGS) entry which is preliminary data.</text>
</comment>
<dbReference type="PANTHER" id="PTHR45641:SF19">
    <property type="entry name" value="NEPHROCYSTIN-3"/>
    <property type="match status" value="1"/>
</dbReference>
<dbReference type="Proteomes" id="UP000479293">
    <property type="component" value="Unassembled WGS sequence"/>
</dbReference>
<gene>
    <name evidence="6" type="ORF">GBK04_09715</name>
</gene>
<feature type="signal peptide" evidence="5">
    <location>
        <begin position="1"/>
        <end position="23"/>
    </location>
</feature>
<organism evidence="6 7">
    <name type="scientific">Salmonirosea aquatica</name>
    <dbReference type="NCBI Taxonomy" id="2654236"/>
    <lineage>
        <taxon>Bacteria</taxon>
        <taxon>Pseudomonadati</taxon>
        <taxon>Bacteroidota</taxon>
        <taxon>Cytophagia</taxon>
        <taxon>Cytophagales</taxon>
        <taxon>Spirosomataceae</taxon>
        <taxon>Salmonirosea</taxon>
    </lineage>
</organism>
<keyword evidence="4" id="KW-1133">Transmembrane helix</keyword>
<dbReference type="SMART" id="SM00028">
    <property type="entry name" value="TPR"/>
    <property type="match status" value="3"/>
</dbReference>
<feature type="transmembrane region" description="Helical" evidence="4">
    <location>
        <begin position="406"/>
        <end position="425"/>
    </location>
</feature>
<dbReference type="SUPFAM" id="SSF46894">
    <property type="entry name" value="C-terminal effector domain of the bipartite response regulators"/>
    <property type="match status" value="1"/>
</dbReference>
<evidence type="ECO:0000256" key="5">
    <source>
        <dbReference type="SAM" id="SignalP"/>
    </source>
</evidence>
<proteinExistence type="predicted"/>